<dbReference type="PANTHER" id="PTHR23032:SF2">
    <property type="entry name" value="ENDOSOMAL TARGETING BRO1-LIKE DOMAIN-CONTAINING PROTEIN"/>
    <property type="match status" value="1"/>
</dbReference>
<dbReference type="InterPro" id="IPR038499">
    <property type="entry name" value="BRO1_sf"/>
</dbReference>
<dbReference type="InterPro" id="IPR038898">
    <property type="entry name" value="BROX"/>
</dbReference>
<reference evidence="1" key="1">
    <citation type="submission" date="2022-11" db="EMBL/GenBank/DDBJ databases">
        <authorList>
            <person name="Hyden B.L."/>
            <person name="Feng K."/>
            <person name="Yates T."/>
            <person name="Jawdy S."/>
            <person name="Smart L.B."/>
            <person name="Muchero W."/>
        </authorList>
    </citation>
    <scope>NUCLEOTIDE SEQUENCE</scope>
    <source>
        <tissue evidence="1">Shoot tip</tissue>
    </source>
</reference>
<evidence type="ECO:0000313" key="2">
    <source>
        <dbReference type="Proteomes" id="UP001151752"/>
    </source>
</evidence>
<comment type="caution">
    <text evidence="1">The sequence shown here is derived from an EMBL/GenBank/DDBJ whole genome shotgun (WGS) entry which is preliminary data.</text>
</comment>
<accession>A0A9Q0PN36</accession>
<gene>
    <name evidence="1" type="ORF">OIU74_015857</name>
</gene>
<dbReference type="Proteomes" id="UP001151752">
    <property type="component" value="Chromosome 17"/>
</dbReference>
<sequence length="213" mass="23620">MGCGASMYPAGERKNKSVPEVVVYVPSMRIPAQSDLQRPLRGLIPQDLVDRLACLRNQIVLVAEDTGGSDVAELRRALDEYLPLLVGLTKKEHGLEGSVEFKWKNLESGRQENSVANSLFELLSVIRMIAMLNLSEANRLMIPEDRSGSGIRVVSSDCKRDAVDLLLKASGCLVFCVRETLAHFTTRYQENHFKRFPGWCSGGYIHSSARPGN</sequence>
<protein>
    <submittedName>
        <fullName evidence="1">ENDOSOMAL TARGETING BRO1-LIKE DOMAIN-CONTAINING PROTEIN</fullName>
    </submittedName>
</protein>
<keyword evidence="2" id="KW-1185">Reference proteome</keyword>
<proteinExistence type="predicted"/>
<name>A0A9Q0PN36_9ROSI</name>
<organism evidence="1 2">
    <name type="scientific">Salix koriyanagi</name>
    <dbReference type="NCBI Taxonomy" id="2511006"/>
    <lineage>
        <taxon>Eukaryota</taxon>
        <taxon>Viridiplantae</taxon>
        <taxon>Streptophyta</taxon>
        <taxon>Embryophyta</taxon>
        <taxon>Tracheophyta</taxon>
        <taxon>Spermatophyta</taxon>
        <taxon>Magnoliopsida</taxon>
        <taxon>eudicotyledons</taxon>
        <taxon>Gunneridae</taxon>
        <taxon>Pentapetalae</taxon>
        <taxon>rosids</taxon>
        <taxon>fabids</taxon>
        <taxon>Malpighiales</taxon>
        <taxon>Salicaceae</taxon>
        <taxon>Saliceae</taxon>
        <taxon>Salix</taxon>
    </lineage>
</organism>
<dbReference type="PANTHER" id="PTHR23032">
    <property type="entry name" value="BRO1 DOMAIN-CONTAINING PROTEIN BROX"/>
    <property type="match status" value="1"/>
</dbReference>
<evidence type="ECO:0000313" key="1">
    <source>
        <dbReference type="EMBL" id="KAJ6691246.1"/>
    </source>
</evidence>
<dbReference type="AlphaFoldDB" id="A0A9Q0PN36"/>
<dbReference type="Gene3D" id="1.25.40.280">
    <property type="entry name" value="alix/aip1 like domains"/>
    <property type="match status" value="1"/>
</dbReference>
<dbReference type="EMBL" id="JAPFFM010000018">
    <property type="protein sequence ID" value="KAJ6691246.1"/>
    <property type="molecule type" value="Genomic_DNA"/>
</dbReference>
<reference evidence="1" key="2">
    <citation type="journal article" date="2023" name="Int. J. Mol. Sci.">
        <title>De Novo Assembly and Annotation of 11 Diverse Shrub Willow (Salix) Genomes Reveals Novel Gene Organization in Sex-Linked Regions.</title>
        <authorList>
            <person name="Hyden B."/>
            <person name="Feng K."/>
            <person name="Yates T.B."/>
            <person name="Jawdy S."/>
            <person name="Cereghino C."/>
            <person name="Smart L.B."/>
            <person name="Muchero W."/>
        </authorList>
    </citation>
    <scope>NUCLEOTIDE SEQUENCE</scope>
    <source>
        <tissue evidence="1">Shoot tip</tissue>
    </source>
</reference>